<gene>
    <name evidence="1" type="ORF">A0G03_06725</name>
</gene>
<protein>
    <submittedName>
        <fullName evidence="1">Uncharacterized protein</fullName>
    </submittedName>
</protein>
<comment type="caution">
    <text evidence="1">The sequence shown here is derived from an EMBL/GenBank/DDBJ whole genome shotgun (WGS) entry which is preliminary data.</text>
</comment>
<organism evidence="1 2">
    <name type="scientific">Pectobacterium peruviense</name>
    <dbReference type="NCBI Taxonomy" id="2066479"/>
    <lineage>
        <taxon>Bacteria</taxon>
        <taxon>Pseudomonadati</taxon>
        <taxon>Pseudomonadota</taxon>
        <taxon>Gammaproteobacteria</taxon>
        <taxon>Enterobacterales</taxon>
        <taxon>Pectobacteriaceae</taxon>
        <taxon>Pectobacterium</taxon>
    </lineage>
</organism>
<reference evidence="1 2" key="1">
    <citation type="submission" date="2016-04" db="EMBL/GenBank/DDBJ databases">
        <title>New species of Pectobacterium.</title>
        <authorList>
            <person name="Waleron M."/>
            <person name="Misztak A.E."/>
            <person name="Waleron K."/>
        </authorList>
    </citation>
    <scope>NUCLEOTIDE SEQUENCE [LARGE SCALE GENOMIC DNA]</scope>
    <source>
        <strain evidence="1 2">IFB5232</strain>
    </source>
</reference>
<dbReference type="RefSeq" id="WP_048258492.1">
    <property type="nucleotide sequence ID" value="NZ_AODU01000004.1"/>
</dbReference>
<sequence length="171" mass="19301">MGNPEKIAFFVLLKAFVRFGNLLQSMSIILPKEVVLLTDDLWDYLVSDAKNINTNPALEAIDTAVVDEQDANSDEILKNLYLYAFSDFLMFFSEGTASLTAAESSIIDAYDYMATQRFLLNEKEGKATILSDDDEEKIKRDPLYTGELTAQQADRTFAESIVQWDDVVAFR</sequence>
<evidence type="ECO:0000313" key="1">
    <source>
        <dbReference type="EMBL" id="PKX87137.1"/>
    </source>
</evidence>
<dbReference type="Proteomes" id="UP000234468">
    <property type="component" value="Unassembled WGS sequence"/>
</dbReference>
<accession>A0ABX4S9C6</accession>
<name>A0ABX4S9C6_9GAMM</name>
<proteinExistence type="predicted"/>
<keyword evidence="2" id="KW-1185">Reference proteome</keyword>
<evidence type="ECO:0000313" key="2">
    <source>
        <dbReference type="Proteomes" id="UP000234468"/>
    </source>
</evidence>
<dbReference type="EMBL" id="LXFV01000005">
    <property type="protein sequence ID" value="PKX87137.1"/>
    <property type="molecule type" value="Genomic_DNA"/>
</dbReference>